<organism evidence="2 3">
    <name type="scientific">Novipirellula herctigrandis</name>
    <dbReference type="NCBI Taxonomy" id="2527986"/>
    <lineage>
        <taxon>Bacteria</taxon>
        <taxon>Pseudomonadati</taxon>
        <taxon>Planctomycetota</taxon>
        <taxon>Planctomycetia</taxon>
        <taxon>Pirellulales</taxon>
        <taxon>Pirellulaceae</taxon>
        <taxon>Novipirellula</taxon>
    </lineage>
</organism>
<dbReference type="Proteomes" id="UP000315010">
    <property type="component" value="Unassembled WGS sequence"/>
</dbReference>
<feature type="domain" description="Sulfotransferase" evidence="1">
    <location>
        <begin position="5"/>
        <end position="168"/>
    </location>
</feature>
<dbReference type="EMBL" id="SJPJ01000001">
    <property type="protein sequence ID" value="TWT82494.1"/>
    <property type="molecule type" value="Genomic_DNA"/>
</dbReference>
<dbReference type="AlphaFoldDB" id="A0A5C5Z5G7"/>
<gene>
    <name evidence="2" type="ORF">CA13_39570</name>
</gene>
<sequence>MKRIVWLASYPKSGNTWMRMMFAAYRKPLGESLALREAFQTTISDSRREEFERAAGRDNLSDAEVDQLREEVQISLAKRVQPPVLVKTHNARVQRNGCPLIRRELTLGAIYIVRNPLSVVDSVADHWGCSIDEAVHMLNFSRHSIGGGKDKMVRQYLQNWSMHVLSWIDQPAFPTLLNRRPRFVST</sequence>
<dbReference type="GO" id="GO:0008146">
    <property type="term" value="F:sulfotransferase activity"/>
    <property type="evidence" value="ECO:0007669"/>
    <property type="project" value="InterPro"/>
</dbReference>
<dbReference type="InterPro" id="IPR027417">
    <property type="entry name" value="P-loop_NTPase"/>
</dbReference>
<reference evidence="2 3" key="1">
    <citation type="submission" date="2019-02" db="EMBL/GenBank/DDBJ databases">
        <title>Deep-cultivation of Planctomycetes and their phenomic and genomic characterization uncovers novel biology.</title>
        <authorList>
            <person name="Wiegand S."/>
            <person name="Jogler M."/>
            <person name="Boedeker C."/>
            <person name="Pinto D."/>
            <person name="Vollmers J."/>
            <person name="Rivas-Marin E."/>
            <person name="Kohn T."/>
            <person name="Peeters S.H."/>
            <person name="Heuer A."/>
            <person name="Rast P."/>
            <person name="Oberbeckmann S."/>
            <person name="Bunk B."/>
            <person name="Jeske O."/>
            <person name="Meyerdierks A."/>
            <person name="Storesund J.E."/>
            <person name="Kallscheuer N."/>
            <person name="Luecker S."/>
            <person name="Lage O.M."/>
            <person name="Pohl T."/>
            <person name="Merkel B.J."/>
            <person name="Hornburger P."/>
            <person name="Mueller R.-W."/>
            <person name="Bruemmer F."/>
            <person name="Labrenz M."/>
            <person name="Spormann A.M."/>
            <person name="Op Den Camp H."/>
            <person name="Overmann J."/>
            <person name="Amann R."/>
            <person name="Jetten M.S.M."/>
            <person name="Mascher T."/>
            <person name="Medema M.H."/>
            <person name="Devos D.P."/>
            <person name="Kaster A.-K."/>
            <person name="Ovreas L."/>
            <person name="Rohde M."/>
            <person name="Galperin M.Y."/>
            <person name="Jogler C."/>
        </authorList>
    </citation>
    <scope>NUCLEOTIDE SEQUENCE [LARGE SCALE GENOMIC DNA]</scope>
    <source>
        <strain evidence="2 3">CA13</strain>
    </source>
</reference>
<evidence type="ECO:0000313" key="2">
    <source>
        <dbReference type="EMBL" id="TWT82494.1"/>
    </source>
</evidence>
<proteinExistence type="predicted"/>
<dbReference type="Gene3D" id="3.40.50.300">
    <property type="entry name" value="P-loop containing nucleotide triphosphate hydrolases"/>
    <property type="match status" value="1"/>
</dbReference>
<comment type="caution">
    <text evidence="2">The sequence shown here is derived from an EMBL/GenBank/DDBJ whole genome shotgun (WGS) entry which is preliminary data.</text>
</comment>
<dbReference type="Pfam" id="PF00685">
    <property type="entry name" value="Sulfotransfer_1"/>
    <property type="match status" value="1"/>
</dbReference>
<keyword evidence="3" id="KW-1185">Reference proteome</keyword>
<dbReference type="OrthoDB" id="9804504at2"/>
<evidence type="ECO:0000259" key="1">
    <source>
        <dbReference type="Pfam" id="PF00685"/>
    </source>
</evidence>
<protein>
    <recommendedName>
        <fullName evidence="1">Sulfotransferase domain-containing protein</fullName>
    </recommendedName>
</protein>
<evidence type="ECO:0000313" key="3">
    <source>
        <dbReference type="Proteomes" id="UP000315010"/>
    </source>
</evidence>
<accession>A0A5C5Z5G7</accession>
<dbReference type="InterPro" id="IPR000863">
    <property type="entry name" value="Sulfotransferase_dom"/>
</dbReference>
<dbReference type="RefSeq" id="WP_146399014.1">
    <property type="nucleotide sequence ID" value="NZ_SJPJ01000001.1"/>
</dbReference>
<dbReference type="SUPFAM" id="SSF52540">
    <property type="entry name" value="P-loop containing nucleoside triphosphate hydrolases"/>
    <property type="match status" value="1"/>
</dbReference>
<name>A0A5C5Z5G7_9BACT</name>